<organism evidence="2 3">
    <name type="scientific">Paracoccidioides lutzii (strain ATCC MYA-826 / Pb01)</name>
    <name type="common">Paracoccidioides brasiliensis</name>
    <dbReference type="NCBI Taxonomy" id="502779"/>
    <lineage>
        <taxon>Eukaryota</taxon>
        <taxon>Fungi</taxon>
        <taxon>Dikarya</taxon>
        <taxon>Ascomycota</taxon>
        <taxon>Pezizomycotina</taxon>
        <taxon>Eurotiomycetes</taxon>
        <taxon>Eurotiomycetidae</taxon>
        <taxon>Onygenales</taxon>
        <taxon>Ajellomycetaceae</taxon>
        <taxon>Paracoccidioides</taxon>
    </lineage>
</organism>
<dbReference type="Proteomes" id="UP000002059">
    <property type="component" value="Partially assembled WGS sequence"/>
</dbReference>
<dbReference type="InterPro" id="IPR056009">
    <property type="entry name" value="DUF7587"/>
</dbReference>
<feature type="domain" description="DUF7587" evidence="1">
    <location>
        <begin position="25"/>
        <end position="174"/>
    </location>
</feature>
<proteinExistence type="predicted"/>
<dbReference type="KEGG" id="pbl:PAAG_06126"/>
<name>C1H616_PARBA</name>
<dbReference type="RefSeq" id="XP_002791861.1">
    <property type="nucleotide sequence ID" value="XM_002791815.1"/>
</dbReference>
<protein>
    <recommendedName>
        <fullName evidence="1">DUF7587 domain-containing protein</fullName>
    </recommendedName>
</protein>
<accession>C1H616</accession>
<dbReference type="HOGENOM" id="CLU_094302_0_0_1"/>
<evidence type="ECO:0000313" key="2">
    <source>
        <dbReference type="EMBL" id="EEH35079.1"/>
    </source>
</evidence>
<dbReference type="VEuPathDB" id="FungiDB:PAAG_06126"/>
<dbReference type="Pfam" id="PF24494">
    <property type="entry name" value="DUF7587"/>
    <property type="match status" value="1"/>
</dbReference>
<keyword evidence="3" id="KW-1185">Reference proteome</keyword>
<dbReference type="AlphaFoldDB" id="C1H616"/>
<dbReference type="OMA" id="VYHIAIT"/>
<dbReference type="GeneID" id="9095193"/>
<evidence type="ECO:0000259" key="1">
    <source>
        <dbReference type="Pfam" id="PF24494"/>
    </source>
</evidence>
<gene>
    <name evidence="2" type="ORF">PAAG_06126</name>
</gene>
<dbReference type="OrthoDB" id="88561at2759"/>
<reference evidence="2 3" key="1">
    <citation type="journal article" date="2011" name="PLoS Genet.">
        <title>Comparative genomic analysis of human fungal pathogens causing paracoccidioidomycosis.</title>
        <authorList>
            <person name="Desjardins C.A."/>
            <person name="Champion M.D."/>
            <person name="Holder J.W."/>
            <person name="Muszewska A."/>
            <person name="Goldberg J."/>
            <person name="Bailao A.M."/>
            <person name="Brigido M.M."/>
            <person name="Ferreira M.E."/>
            <person name="Garcia A.M."/>
            <person name="Grynberg M."/>
            <person name="Gujja S."/>
            <person name="Heiman D.I."/>
            <person name="Henn M.R."/>
            <person name="Kodira C.D."/>
            <person name="Leon-Narvaez H."/>
            <person name="Longo L.V."/>
            <person name="Ma L.J."/>
            <person name="Malavazi I."/>
            <person name="Matsuo A.L."/>
            <person name="Morais F.V."/>
            <person name="Pereira M."/>
            <person name="Rodriguez-Brito S."/>
            <person name="Sakthikumar S."/>
            <person name="Salem-Izacc S.M."/>
            <person name="Sykes S.M."/>
            <person name="Teixeira M.M."/>
            <person name="Vallejo M.C."/>
            <person name="Walter M.E."/>
            <person name="Yandava C."/>
            <person name="Young S."/>
            <person name="Zeng Q."/>
            <person name="Zucker J."/>
            <person name="Felipe M.S."/>
            <person name="Goldman G.H."/>
            <person name="Haas B.J."/>
            <person name="McEwen J.G."/>
            <person name="Nino-Vega G."/>
            <person name="Puccia R."/>
            <person name="San-Blas G."/>
            <person name="Soares C.M."/>
            <person name="Birren B.W."/>
            <person name="Cuomo C.A."/>
        </authorList>
    </citation>
    <scope>NUCLEOTIDE SEQUENCE [LARGE SCALE GENOMIC DNA]</scope>
    <source>
        <strain evidence="3">ATCC MYA-826 / Pb01</strain>
    </source>
</reference>
<evidence type="ECO:0000313" key="3">
    <source>
        <dbReference type="Proteomes" id="UP000002059"/>
    </source>
</evidence>
<dbReference type="eggNOG" id="ENOG502RQNM">
    <property type="taxonomic scope" value="Eukaryota"/>
</dbReference>
<sequence length="258" mass="29849">MEPLVSLPPSPQPLDLNERLVFNGYRVEDERSRAKYISGQGIHAASKEEVPLALASNHEYMVLQYQILGHLHGRRPQPPDIPPFEPSPFISVFADWASADHEARRRAERGIQNVAVYHIAITGSDMREYGPIVFIFVPEALEWLNYPVPEWIHLDDVGNVYLFVHHIPSRCVRRRLPYWSNCIEPGGDGDEDSRNGQMIRCELTRTAKFLSPYALFFHLKRHLYRELNNELPETWNVPSKTPKRKGLLEDMVVWESSR</sequence>
<dbReference type="EMBL" id="KN294008">
    <property type="protein sequence ID" value="EEH35079.1"/>
    <property type="molecule type" value="Genomic_DNA"/>
</dbReference>